<dbReference type="InterPro" id="IPR036625">
    <property type="entry name" value="E3-bd_dom_sf"/>
</dbReference>
<dbReference type="InterPro" id="IPR006255">
    <property type="entry name" value="SucB"/>
</dbReference>
<evidence type="ECO:0000259" key="13">
    <source>
        <dbReference type="PROSITE" id="PS50968"/>
    </source>
</evidence>
<comment type="caution">
    <text evidence="15">The sequence shown here is derived from an EMBL/GenBank/DDBJ whole genome shotgun (WGS) entry which is preliminary data.</text>
</comment>
<evidence type="ECO:0000256" key="10">
    <source>
        <dbReference type="ARBA" id="ARBA00052761"/>
    </source>
</evidence>
<dbReference type="InterPro" id="IPR000089">
    <property type="entry name" value="Biotin_lipoyl"/>
</dbReference>
<dbReference type="Gene3D" id="4.10.320.10">
    <property type="entry name" value="E3-binding domain"/>
    <property type="match status" value="1"/>
</dbReference>
<evidence type="ECO:0000313" key="16">
    <source>
        <dbReference type="Proteomes" id="UP001596978"/>
    </source>
</evidence>
<accession>A0ABW3D0L9</accession>
<evidence type="ECO:0000313" key="15">
    <source>
        <dbReference type="EMBL" id="MFD0863498.1"/>
    </source>
</evidence>
<dbReference type="PANTHER" id="PTHR43416">
    <property type="entry name" value="DIHYDROLIPOYLLYSINE-RESIDUE SUCCINYLTRANSFERASE COMPONENT OF 2-OXOGLUTARATE DEHYDROGENASE COMPLEX, MITOCHONDRIAL-RELATED"/>
    <property type="match status" value="1"/>
</dbReference>
<dbReference type="Proteomes" id="UP001596978">
    <property type="component" value="Unassembled WGS sequence"/>
</dbReference>
<dbReference type="InterPro" id="IPR050537">
    <property type="entry name" value="2-oxoacid_dehydrogenase"/>
</dbReference>
<keyword evidence="9 11" id="KW-0012">Acyltransferase</keyword>
<evidence type="ECO:0000256" key="6">
    <source>
        <dbReference type="ARBA" id="ARBA00022532"/>
    </source>
</evidence>
<dbReference type="NCBIfam" id="TIGR01347">
    <property type="entry name" value="sucB"/>
    <property type="match status" value="1"/>
</dbReference>
<comment type="catalytic activity">
    <reaction evidence="10 11">
        <text>N(6)-[(R)-dihydrolipoyl]-L-lysyl-[protein] + succinyl-CoA = N(6)-[(R)-S(8)-succinyldihydrolipoyl]-L-lysyl-[protein] + CoA</text>
        <dbReference type="Rhea" id="RHEA:15213"/>
        <dbReference type="Rhea" id="RHEA-COMP:10475"/>
        <dbReference type="Rhea" id="RHEA-COMP:20092"/>
        <dbReference type="ChEBI" id="CHEBI:57287"/>
        <dbReference type="ChEBI" id="CHEBI:57292"/>
        <dbReference type="ChEBI" id="CHEBI:83100"/>
        <dbReference type="ChEBI" id="CHEBI:83120"/>
        <dbReference type="EC" id="2.3.1.61"/>
    </reaction>
</comment>
<evidence type="ECO:0000256" key="5">
    <source>
        <dbReference type="ARBA" id="ARBA00019511"/>
    </source>
</evidence>
<dbReference type="NCBIfam" id="NF004309">
    <property type="entry name" value="PRK05704.1"/>
    <property type="match status" value="1"/>
</dbReference>
<comment type="function">
    <text evidence="1 11">E2 component of the 2-oxoglutarate dehydrogenase (OGDH) complex which catalyzes the second step in the conversion of 2-oxoglutarate to succinyl-CoA and CO(2).</text>
</comment>
<dbReference type="PROSITE" id="PS51826">
    <property type="entry name" value="PSBD"/>
    <property type="match status" value="1"/>
</dbReference>
<feature type="region of interest" description="Disordered" evidence="12">
    <location>
        <begin position="82"/>
        <end position="128"/>
    </location>
</feature>
<protein>
    <recommendedName>
        <fullName evidence="5 11">Dihydrolipoyllysine-residue succinyltransferase component of 2-oxoglutarate dehydrogenase complex</fullName>
        <ecNumber evidence="4 11">2.3.1.61</ecNumber>
    </recommendedName>
    <alternativeName>
        <fullName evidence="11">2-oxoglutarate dehydrogenase complex component E2</fullName>
    </alternativeName>
</protein>
<evidence type="ECO:0000256" key="12">
    <source>
        <dbReference type="SAM" id="MobiDB-lite"/>
    </source>
</evidence>
<feature type="region of interest" description="Disordered" evidence="12">
    <location>
        <begin position="162"/>
        <end position="181"/>
    </location>
</feature>
<proteinExistence type="inferred from homology"/>
<dbReference type="PROSITE" id="PS50968">
    <property type="entry name" value="BIOTINYL_LIPOYL"/>
    <property type="match status" value="1"/>
</dbReference>
<keyword evidence="8 11" id="KW-0450">Lipoyl</keyword>
<comment type="cofactor">
    <cofactor evidence="11">
        <name>(R)-lipoate</name>
        <dbReference type="ChEBI" id="CHEBI:83088"/>
    </cofactor>
    <text evidence="11">Binds 1 lipoyl cofactor covalently.</text>
</comment>
<dbReference type="CDD" id="cd06849">
    <property type="entry name" value="lipoyl_domain"/>
    <property type="match status" value="1"/>
</dbReference>
<comment type="pathway">
    <text evidence="2 11">Amino-acid degradation; L-lysine degradation via saccharopine pathway; glutaryl-CoA from L-lysine: step 6/6.</text>
</comment>
<feature type="compositionally biased region" description="Low complexity" evidence="12">
    <location>
        <begin position="164"/>
        <end position="175"/>
    </location>
</feature>
<dbReference type="Pfam" id="PF02817">
    <property type="entry name" value="E3_binding"/>
    <property type="match status" value="1"/>
</dbReference>
<gene>
    <name evidence="15" type="primary">odhB</name>
    <name evidence="15" type="ORF">ACFQ1M_14880</name>
</gene>
<name>A0ABW3D0L9_9FLAO</name>
<feature type="compositionally biased region" description="Basic and acidic residues" evidence="12">
    <location>
        <begin position="88"/>
        <end position="102"/>
    </location>
</feature>
<dbReference type="SUPFAM" id="SSF52777">
    <property type="entry name" value="CoA-dependent acyltransferases"/>
    <property type="match status" value="1"/>
</dbReference>
<evidence type="ECO:0000256" key="11">
    <source>
        <dbReference type="RuleBase" id="RU361138"/>
    </source>
</evidence>
<feature type="domain" description="Peripheral subunit-binding (PSBD)" evidence="14">
    <location>
        <begin position="126"/>
        <end position="163"/>
    </location>
</feature>
<dbReference type="PANTHER" id="PTHR43416:SF5">
    <property type="entry name" value="DIHYDROLIPOYLLYSINE-RESIDUE SUCCINYLTRANSFERASE COMPONENT OF 2-OXOGLUTARATE DEHYDROGENASE COMPLEX, MITOCHONDRIAL"/>
    <property type="match status" value="1"/>
</dbReference>
<dbReference type="InterPro" id="IPR004167">
    <property type="entry name" value="PSBD"/>
</dbReference>
<feature type="domain" description="Lipoyl-binding" evidence="13">
    <location>
        <begin position="2"/>
        <end position="76"/>
    </location>
</feature>
<dbReference type="Gene3D" id="3.30.559.10">
    <property type="entry name" value="Chloramphenicol acetyltransferase-like domain"/>
    <property type="match status" value="1"/>
</dbReference>
<evidence type="ECO:0000256" key="1">
    <source>
        <dbReference type="ARBA" id="ARBA00004052"/>
    </source>
</evidence>
<keyword evidence="7 11" id="KW-0808">Transferase</keyword>
<dbReference type="Pfam" id="PF00364">
    <property type="entry name" value="Biotin_lipoyl"/>
    <property type="match status" value="1"/>
</dbReference>
<evidence type="ECO:0000259" key="14">
    <source>
        <dbReference type="PROSITE" id="PS51826"/>
    </source>
</evidence>
<evidence type="ECO:0000256" key="8">
    <source>
        <dbReference type="ARBA" id="ARBA00022823"/>
    </source>
</evidence>
<evidence type="ECO:0000256" key="4">
    <source>
        <dbReference type="ARBA" id="ARBA00012945"/>
    </source>
</evidence>
<reference evidence="16" key="1">
    <citation type="journal article" date="2019" name="Int. J. Syst. Evol. Microbiol.">
        <title>The Global Catalogue of Microorganisms (GCM) 10K type strain sequencing project: providing services to taxonomists for standard genome sequencing and annotation.</title>
        <authorList>
            <consortium name="The Broad Institute Genomics Platform"/>
            <consortium name="The Broad Institute Genome Sequencing Center for Infectious Disease"/>
            <person name="Wu L."/>
            <person name="Ma J."/>
        </authorList>
    </citation>
    <scope>NUCLEOTIDE SEQUENCE [LARGE SCALE GENOMIC DNA]</scope>
    <source>
        <strain evidence="16">CCUG 62952</strain>
    </source>
</reference>
<evidence type="ECO:0000256" key="3">
    <source>
        <dbReference type="ARBA" id="ARBA00007317"/>
    </source>
</evidence>
<dbReference type="GO" id="GO:0004149">
    <property type="term" value="F:dihydrolipoyllysine-residue succinyltransferase activity"/>
    <property type="evidence" value="ECO:0007669"/>
    <property type="project" value="UniProtKB-EC"/>
</dbReference>
<dbReference type="InterPro" id="IPR011053">
    <property type="entry name" value="Single_hybrid_motif"/>
</dbReference>
<dbReference type="SUPFAM" id="SSF47005">
    <property type="entry name" value="Peripheral subunit-binding domain of 2-oxo acid dehydrogenase complex"/>
    <property type="match status" value="1"/>
</dbReference>
<evidence type="ECO:0000256" key="9">
    <source>
        <dbReference type="ARBA" id="ARBA00023315"/>
    </source>
</evidence>
<dbReference type="InterPro" id="IPR023213">
    <property type="entry name" value="CAT-like_dom_sf"/>
</dbReference>
<keyword evidence="16" id="KW-1185">Reference proteome</keyword>
<dbReference type="Gene3D" id="2.40.50.100">
    <property type="match status" value="1"/>
</dbReference>
<evidence type="ECO:0000256" key="7">
    <source>
        <dbReference type="ARBA" id="ARBA00022679"/>
    </source>
</evidence>
<dbReference type="EMBL" id="JBHTJH010000017">
    <property type="protein sequence ID" value="MFD0863498.1"/>
    <property type="molecule type" value="Genomic_DNA"/>
</dbReference>
<comment type="similarity">
    <text evidence="3 11">Belongs to the 2-oxoacid dehydrogenase family.</text>
</comment>
<feature type="compositionally biased region" description="Low complexity" evidence="12">
    <location>
        <begin position="103"/>
        <end position="119"/>
    </location>
</feature>
<dbReference type="SUPFAM" id="SSF51230">
    <property type="entry name" value="Single hybrid motif"/>
    <property type="match status" value="1"/>
</dbReference>
<dbReference type="EC" id="2.3.1.61" evidence="4 11"/>
<dbReference type="Pfam" id="PF00198">
    <property type="entry name" value="2-oxoacid_dh"/>
    <property type="match status" value="1"/>
</dbReference>
<sequence>MILEMKVPSPGESITEVEIAEWLVSDGDYVEKDQAIAEVDSDKATLELPAEASGIITLKAEEGDAVAVGEVVCLIDTAAAKPEGGADASKEEEKETKKEADSKAATPKAEAPKTEAPATQTYASGTASPAAKKILAEKGIDASDVKGTGKDGRVTKDDAVKAVPSMGTPSGGTRSSSRKKMSMLRRKVAERLVEAKNTTAMLTTFNEVDMSPIFALRKEYKETFKAKHGVSLGFMSFFTKAVVRALQMYPDVNSMIDGKEMITYDFCDISVAVSGPKGLMVPVMRNAENLSFRGVESEIKRLAIRARDGQITVDEMTGGTFTISNGGVFGSMLSTPIINPPQSGILGMHNIVERPIVRNGEIVIAPVMFVALSYDHRIIDGRESVGFLVAIKEALENPVEILMDGDIEKALEL</sequence>
<dbReference type="RefSeq" id="WP_386409595.1">
    <property type="nucleotide sequence ID" value="NZ_JBHTJH010000017.1"/>
</dbReference>
<evidence type="ECO:0000256" key="2">
    <source>
        <dbReference type="ARBA" id="ARBA00005145"/>
    </source>
</evidence>
<keyword evidence="6 11" id="KW-0816">Tricarboxylic acid cycle</keyword>
<dbReference type="InterPro" id="IPR001078">
    <property type="entry name" value="2-oxoacid_DH_actylTfrase"/>
</dbReference>
<organism evidence="15 16">
    <name type="scientific">Sungkyunkwania multivorans</name>
    <dbReference type="NCBI Taxonomy" id="1173618"/>
    <lineage>
        <taxon>Bacteria</taxon>
        <taxon>Pseudomonadati</taxon>
        <taxon>Bacteroidota</taxon>
        <taxon>Flavobacteriia</taxon>
        <taxon>Flavobacteriales</taxon>
        <taxon>Flavobacteriaceae</taxon>
        <taxon>Sungkyunkwania</taxon>
    </lineage>
</organism>